<dbReference type="PANTHER" id="PTHR45527">
    <property type="entry name" value="NONRIBOSOMAL PEPTIDE SYNTHETASE"/>
    <property type="match status" value="1"/>
</dbReference>
<gene>
    <name evidence="3" type="ORF">PAECIP111892_02360</name>
</gene>
<accession>A0ABM9BX78</accession>
<feature type="domain" description="Condensation" evidence="2">
    <location>
        <begin position="18"/>
        <end position="312"/>
    </location>
</feature>
<keyword evidence="4" id="KW-1185">Reference proteome</keyword>
<dbReference type="PANTHER" id="PTHR45527:SF1">
    <property type="entry name" value="FATTY ACID SYNTHASE"/>
    <property type="match status" value="1"/>
</dbReference>
<dbReference type="Gene3D" id="3.30.559.30">
    <property type="entry name" value="Nonribosomal peptide synthetase, condensation domain"/>
    <property type="match status" value="1"/>
</dbReference>
<dbReference type="InterPro" id="IPR023213">
    <property type="entry name" value="CAT-like_dom_sf"/>
</dbReference>
<reference evidence="3" key="1">
    <citation type="submission" date="2022-01" db="EMBL/GenBank/DDBJ databases">
        <authorList>
            <person name="Criscuolo A."/>
        </authorList>
    </citation>
    <scope>NUCLEOTIDE SEQUENCE</scope>
    <source>
        <strain evidence="3">CIP111892</strain>
    </source>
</reference>
<dbReference type="RefSeq" id="WP_236332951.1">
    <property type="nucleotide sequence ID" value="NZ_CAKMMG010000001.1"/>
</dbReference>
<name>A0ABM9BX78_9BACL</name>
<dbReference type="InterPro" id="IPR001242">
    <property type="entry name" value="Condensation_dom"/>
</dbReference>
<dbReference type="SUPFAM" id="SSF52777">
    <property type="entry name" value="CoA-dependent acyltransferases"/>
    <property type="match status" value="2"/>
</dbReference>
<keyword evidence="1" id="KW-0677">Repeat</keyword>
<sequence>MLDYAPLADRQEAWEESSELTSIQRKMFICNKLPIYRLPLLYPLEPGISYAAVKEALYAAFKAHKTLQVKYTYEPQLRKFYQRYTPLQAEEFIVESVRINEPPDDYIRSLLAGIDLSADYPWRLAFLEWRDERYLWVEFHHIVIDGLGIRRFEQDFTGRLLEGQEVPPQASLPLSSYRRICELQRDNFSAPEASGRLLKLPELQDKPVPGVGRLTVPLDNNRQEAVQRLAKQLNVTKNAVFQGVLEEVLSRCCSGDTYGTIGNWRMSLGNFTEAGCYVRLMPKRMQATGTTEDRIRTIHRDNLQTLMNRSNELPGMTEYPVMYSYEEDMFRHFRYIPADRMCKFQLYIRVYCYRQENGIEAEYSKAKYTEEQISAIISEFGTRLDHLAE</sequence>
<dbReference type="EMBL" id="CAKMMG010000001">
    <property type="protein sequence ID" value="CAH1196890.1"/>
    <property type="molecule type" value="Genomic_DNA"/>
</dbReference>
<dbReference type="Gene3D" id="3.30.559.10">
    <property type="entry name" value="Chloramphenicol acetyltransferase-like domain"/>
    <property type="match status" value="1"/>
</dbReference>
<evidence type="ECO:0000313" key="3">
    <source>
        <dbReference type="EMBL" id="CAH1196890.1"/>
    </source>
</evidence>
<dbReference type="Proteomes" id="UP000838324">
    <property type="component" value="Unassembled WGS sequence"/>
</dbReference>
<evidence type="ECO:0000256" key="1">
    <source>
        <dbReference type="ARBA" id="ARBA00022737"/>
    </source>
</evidence>
<comment type="caution">
    <text evidence="3">The sequence shown here is derived from an EMBL/GenBank/DDBJ whole genome shotgun (WGS) entry which is preliminary data.</text>
</comment>
<organism evidence="3 4">
    <name type="scientific">Paenibacillus auburnensis</name>
    <dbReference type="NCBI Taxonomy" id="2905649"/>
    <lineage>
        <taxon>Bacteria</taxon>
        <taxon>Bacillati</taxon>
        <taxon>Bacillota</taxon>
        <taxon>Bacilli</taxon>
        <taxon>Bacillales</taxon>
        <taxon>Paenibacillaceae</taxon>
        <taxon>Paenibacillus</taxon>
    </lineage>
</organism>
<dbReference type="Pfam" id="PF00668">
    <property type="entry name" value="Condensation"/>
    <property type="match status" value="1"/>
</dbReference>
<protein>
    <recommendedName>
        <fullName evidence="2">Condensation domain-containing protein</fullName>
    </recommendedName>
</protein>
<proteinExistence type="predicted"/>
<evidence type="ECO:0000259" key="2">
    <source>
        <dbReference type="Pfam" id="PF00668"/>
    </source>
</evidence>
<evidence type="ECO:0000313" key="4">
    <source>
        <dbReference type="Proteomes" id="UP000838324"/>
    </source>
</evidence>